<feature type="transmembrane region" description="Helical" evidence="2">
    <location>
        <begin position="292"/>
        <end position="316"/>
    </location>
</feature>
<gene>
    <name evidence="3" type="ORF">DX927_11065</name>
</gene>
<accession>A0A5M8RUY2</accession>
<keyword evidence="2" id="KW-1133">Transmembrane helix</keyword>
<keyword evidence="2" id="KW-0472">Membrane</keyword>
<dbReference type="EMBL" id="QSND01000002">
    <property type="protein sequence ID" value="KAA6451308.1"/>
    <property type="molecule type" value="Genomic_DNA"/>
</dbReference>
<name>A0A5M8RUY2_9BACI</name>
<feature type="compositionally biased region" description="Low complexity" evidence="1">
    <location>
        <begin position="265"/>
        <end position="280"/>
    </location>
</feature>
<protein>
    <submittedName>
        <fullName evidence="3">Uncharacterized protein</fullName>
    </submittedName>
</protein>
<proteinExistence type="predicted"/>
<keyword evidence="2" id="KW-0812">Transmembrane</keyword>
<feature type="region of interest" description="Disordered" evidence="1">
    <location>
        <begin position="103"/>
        <end position="289"/>
    </location>
</feature>
<evidence type="ECO:0000256" key="1">
    <source>
        <dbReference type="SAM" id="MobiDB-lite"/>
    </source>
</evidence>
<dbReference type="AlphaFoldDB" id="A0A5M8RUY2"/>
<evidence type="ECO:0000313" key="3">
    <source>
        <dbReference type="EMBL" id="KAA6451308.1"/>
    </source>
</evidence>
<sequence>MKKLIALIVFFGISLSSFFGGQVTYAWYSPDAPGKDSITITTDNTFDNRARPNGDLRNEVTGYYAHGEFYVDGSYLGPVTNGQKVKMFSTNGTYILTVHTVVKSKEQPKPEPKPEPKPQQPKKDNNSKSSSKQQDSTSSSPSKHKSNSNKKETPRSESKPKSYTPKKEKVSKPKEVQTKKESKGSSSESSTNKSREIPKGEVVTVEKDGVKIPMKNPEDHVNVNPREAKEESKNDKSDSEKKDDKKNENKDNKEDKKQDSEKAQDQNSQNNNTSPSNSPKSQDEGQGSFSPIVITGVALGAGAATVAGAAAIFPSFRRTLQSLFRKVTGIFKK</sequence>
<comment type="caution">
    <text evidence="3">The sequence shown here is derived from an EMBL/GenBank/DDBJ whole genome shotgun (WGS) entry which is preliminary data.</text>
</comment>
<dbReference type="RefSeq" id="WP_148957205.1">
    <property type="nucleotide sequence ID" value="NZ_QSND01000002.1"/>
</dbReference>
<feature type="compositionally biased region" description="Low complexity" evidence="1">
    <location>
        <begin position="127"/>
        <end position="141"/>
    </location>
</feature>
<evidence type="ECO:0000313" key="4">
    <source>
        <dbReference type="Proteomes" id="UP000324326"/>
    </source>
</evidence>
<feature type="compositionally biased region" description="Basic and acidic residues" evidence="1">
    <location>
        <begin position="193"/>
        <end position="264"/>
    </location>
</feature>
<reference evidence="3 4" key="1">
    <citation type="submission" date="2018-08" db="EMBL/GenBank/DDBJ databases">
        <title>Bacillus phenotypic plasticity.</title>
        <authorList>
            <person name="Hurtado E."/>
        </authorList>
    </citation>
    <scope>NUCLEOTIDE SEQUENCE [LARGE SCALE GENOMIC DNA]</scope>
    <source>
        <strain evidence="3 4">427</strain>
    </source>
</reference>
<feature type="compositionally biased region" description="Basic and acidic residues" evidence="1">
    <location>
        <begin position="149"/>
        <end position="183"/>
    </location>
</feature>
<evidence type="ECO:0000256" key="2">
    <source>
        <dbReference type="SAM" id="Phobius"/>
    </source>
</evidence>
<organism evidence="3 4">
    <name type="scientific">Bacillus swezeyi</name>
    <dbReference type="NCBI Taxonomy" id="1925020"/>
    <lineage>
        <taxon>Bacteria</taxon>
        <taxon>Bacillati</taxon>
        <taxon>Bacillota</taxon>
        <taxon>Bacilli</taxon>
        <taxon>Bacillales</taxon>
        <taxon>Bacillaceae</taxon>
        <taxon>Bacillus</taxon>
    </lineage>
</organism>
<feature type="compositionally biased region" description="Basic and acidic residues" evidence="1">
    <location>
        <begin position="103"/>
        <end position="126"/>
    </location>
</feature>
<dbReference type="Proteomes" id="UP000324326">
    <property type="component" value="Unassembled WGS sequence"/>
</dbReference>